<comment type="catalytic activity">
    <reaction evidence="6">
        <text>L-glutamate + NADP(+) + H2O = 2-oxoglutarate + NH4(+) + NADPH + H(+)</text>
        <dbReference type="Rhea" id="RHEA:11612"/>
        <dbReference type="ChEBI" id="CHEBI:15377"/>
        <dbReference type="ChEBI" id="CHEBI:15378"/>
        <dbReference type="ChEBI" id="CHEBI:16810"/>
        <dbReference type="ChEBI" id="CHEBI:28938"/>
        <dbReference type="ChEBI" id="CHEBI:29985"/>
        <dbReference type="ChEBI" id="CHEBI:57783"/>
        <dbReference type="ChEBI" id="CHEBI:58349"/>
        <dbReference type="EC" id="1.4.1.3"/>
    </reaction>
</comment>
<evidence type="ECO:0000313" key="14">
    <source>
        <dbReference type="Proteomes" id="UP001165289"/>
    </source>
</evidence>
<evidence type="ECO:0000256" key="2">
    <source>
        <dbReference type="ARBA" id="ARBA00006382"/>
    </source>
</evidence>
<dbReference type="GO" id="GO:0005739">
    <property type="term" value="C:mitochondrion"/>
    <property type="evidence" value="ECO:0007669"/>
    <property type="project" value="UniProtKB-SubCell"/>
</dbReference>
<feature type="site" description="Important for catalysis" evidence="10">
    <location>
        <position position="151"/>
    </location>
</feature>
<comment type="caution">
    <text evidence="13">The sequence shown here is derived from an EMBL/GenBank/DDBJ whole genome shotgun (WGS) entry which is preliminary data.</text>
</comment>
<dbReference type="SMART" id="SM00839">
    <property type="entry name" value="ELFV_dehydrog"/>
    <property type="match status" value="1"/>
</dbReference>
<evidence type="ECO:0000256" key="11">
    <source>
        <dbReference type="RuleBase" id="RU004417"/>
    </source>
</evidence>
<dbReference type="InterPro" id="IPR033524">
    <property type="entry name" value="Glu/Leu/Phe/Val_DH_AS"/>
</dbReference>
<sequence length="477" mass="52828">MVGEFTAYARELVIREETEIHKQPYKEVQGILDVVEPCSFVLQVNFPIRLDNGSIHMIRGWRAQHSTHRSPCKGGVRFSENVSVDEVKALAALMTYKCATVDVPFGGAKAGIRINPRNFSKNELERITRRFTMELAKKGFLGPGIDVPAPDMGTGPQEMAWIADHFSMTMGHLDLNANACVTGKPISQGGLNGRVEATGRGLFFAIENFINDKDYTSVCGLTPGFEGKRVIIQGFGNVGYHSANYLHRAGAIIIGIAEFDCNLYNPDGINPEELNTYKTENGGLQGFPGAYAYEGYLMEENCDILIPCAAEKYLHADNAQRIKAKIVVEGANGPTTPKAHKKLLERNILVIPDLYANAGGVTVSYFEWLKNLNHVSFGRLSFKYEAKSDLRILDSVETYLGKEFSIPTDKINREGIAGLATEKDIVHSALEFTMERSAKKIKEKAKLHNLGLDLRTACYISSMEKIYISYHEAGFVI</sequence>
<dbReference type="Pfam" id="PF02812">
    <property type="entry name" value="ELFV_dehydrog_N"/>
    <property type="match status" value="1"/>
</dbReference>
<dbReference type="GO" id="GO:0004352">
    <property type="term" value="F:glutamate dehydrogenase (NAD+) activity"/>
    <property type="evidence" value="ECO:0007669"/>
    <property type="project" value="TreeGrafter"/>
</dbReference>
<keyword evidence="14" id="KW-1185">Reference proteome</keyword>
<accession>A0AAV7JVN5</accession>
<dbReference type="InterPro" id="IPR036291">
    <property type="entry name" value="NAD(P)-bd_dom_sf"/>
</dbReference>
<keyword evidence="3 7" id="KW-0560">Oxidoreductase</keyword>
<dbReference type="InterPro" id="IPR006097">
    <property type="entry name" value="Glu/Leu/Phe/Val/Trp_DH_dimer"/>
</dbReference>
<gene>
    <name evidence="13" type="ORF">LOD99_4258</name>
</gene>
<dbReference type="PROSITE" id="PS00074">
    <property type="entry name" value="GLFV_DEHYDROGENASE"/>
    <property type="match status" value="1"/>
</dbReference>
<dbReference type="PRINTS" id="PR00082">
    <property type="entry name" value="GLFDHDRGNASE"/>
</dbReference>
<dbReference type="EMBL" id="JAKMXF010000297">
    <property type="protein sequence ID" value="KAI6652872.1"/>
    <property type="molecule type" value="Genomic_DNA"/>
</dbReference>
<dbReference type="PIRSF" id="PIRSF000185">
    <property type="entry name" value="Glu_DH"/>
    <property type="match status" value="1"/>
</dbReference>
<organism evidence="13 14">
    <name type="scientific">Oopsacas minuta</name>
    <dbReference type="NCBI Taxonomy" id="111878"/>
    <lineage>
        <taxon>Eukaryota</taxon>
        <taxon>Metazoa</taxon>
        <taxon>Porifera</taxon>
        <taxon>Hexactinellida</taxon>
        <taxon>Hexasterophora</taxon>
        <taxon>Lyssacinosida</taxon>
        <taxon>Leucopsacidae</taxon>
        <taxon>Oopsacas</taxon>
    </lineage>
</organism>
<evidence type="ECO:0000256" key="8">
    <source>
        <dbReference type="PIRSR" id="PIRSR000185-1"/>
    </source>
</evidence>
<feature type="binding site" evidence="9">
    <location>
        <position position="237"/>
    </location>
    <ligand>
        <name>NAD(+)</name>
        <dbReference type="ChEBI" id="CHEBI:57540"/>
    </ligand>
</feature>
<dbReference type="AlphaFoldDB" id="A0AAV7JVN5"/>
<feature type="binding site" evidence="9">
    <location>
        <position position="97"/>
    </location>
    <ligand>
        <name>substrate</name>
    </ligand>
</feature>
<feature type="binding site" evidence="9">
    <location>
        <position position="73"/>
    </location>
    <ligand>
        <name>substrate</name>
    </ligand>
</feature>
<dbReference type="Pfam" id="PF00208">
    <property type="entry name" value="ELFV_dehydrog"/>
    <property type="match status" value="1"/>
</dbReference>
<evidence type="ECO:0000256" key="1">
    <source>
        <dbReference type="ARBA" id="ARBA00004173"/>
    </source>
</evidence>
<dbReference type="FunFam" id="3.40.50.720:FF:000100">
    <property type="entry name" value="Glutamate dehydrogenase 1, mitochondrial"/>
    <property type="match status" value="1"/>
</dbReference>
<evidence type="ECO:0000256" key="6">
    <source>
        <dbReference type="ARBA" id="ARBA00048577"/>
    </source>
</evidence>
<dbReference type="InterPro" id="IPR006096">
    <property type="entry name" value="Glu/Leu/Phe/Val/Trp_DH_C"/>
</dbReference>
<keyword evidence="9" id="KW-0547">Nucleotide-binding</keyword>
<feature type="active site" description="Proton donor" evidence="8">
    <location>
        <position position="109"/>
    </location>
</feature>
<comment type="similarity">
    <text evidence="2 7 11">Belongs to the Glu/Leu/Phe/Val dehydrogenases family.</text>
</comment>
<dbReference type="Gene3D" id="3.40.50.720">
    <property type="entry name" value="NAD(P)-binding Rossmann-like Domain"/>
    <property type="match status" value="1"/>
</dbReference>
<dbReference type="PANTHER" id="PTHR11606">
    <property type="entry name" value="GLUTAMATE DEHYDROGENASE"/>
    <property type="match status" value="1"/>
</dbReference>
<evidence type="ECO:0000256" key="5">
    <source>
        <dbReference type="ARBA" id="ARBA00047867"/>
    </source>
</evidence>
<evidence type="ECO:0000313" key="13">
    <source>
        <dbReference type="EMBL" id="KAI6652872.1"/>
    </source>
</evidence>
<comment type="subcellular location">
    <subcellularLocation>
        <location evidence="1">Mitochondrion</location>
    </subcellularLocation>
</comment>
<evidence type="ECO:0000256" key="9">
    <source>
        <dbReference type="PIRSR" id="PIRSR000185-2"/>
    </source>
</evidence>
<dbReference type="InterPro" id="IPR046346">
    <property type="entry name" value="Aminoacid_DH-like_N_sf"/>
</dbReference>
<reference evidence="13 14" key="1">
    <citation type="journal article" date="2023" name="BMC Biol.">
        <title>The compact genome of the sponge Oopsacas minuta (Hexactinellida) is lacking key metazoan core genes.</title>
        <authorList>
            <person name="Santini S."/>
            <person name="Schenkelaars Q."/>
            <person name="Jourda C."/>
            <person name="Duchesne M."/>
            <person name="Belahbib H."/>
            <person name="Rocher C."/>
            <person name="Selva M."/>
            <person name="Riesgo A."/>
            <person name="Vervoort M."/>
            <person name="Leys S.P."/>
            <person name="Kodjabachian L."/>
            <person name="Le Bivic A."/>
            <person name="Borchiellini C."/>
            <person name="Claverie J.M."/>
            <person name="Renard E."/>
        </authorList>
    </citation>
    <scope>NUCLEOTIDE SEQUENCE [LARGE SCALE GENOMIC DNA]</scope>
    <source>
        <strain evidence="13">SPO-2</strain>
    </source>
</reference>
<feature type="domain" description="Glutamate/phenylalanine/leucine/valine/L-tryptophan dehydrogenase C-terminal" evidence="12">
    <location>
        <begin position="191"/>
        <end position="474"/>
    </location>
</feature>
<dbReference type="CDD" id="cd01076">
    <property type="entry name" value="NAD_bind_1_Glu_DH"/>
    <property type="match status" value="1"/>
</dbReference>
<evidence type="ECO:0000256" key="10">
    <source>
        <dbReference type="PIRSR" id="PIRSR000185-3"/>
    </source>
</evidence>
<protein>
    <recommendedName>
        <fullName evidence="7">Glutamate dehydrogenase</fullName>
    </recommendedName>
</protein>
<feature type="binding site" evidence="9">
    <location>
        <position position="364"/>
    </location>
    <ligand>
        <name>substrate</name>
    </ligand>
</feature>
<dbReference type="Proteomes" id="UP001165289">
    <property type="component" value="Unassembled WGS sequence"/>
</dbReference>
<dbReference type="InterPro" id="IPR014362">
    <property type="entry name" value="Glu_DH"/>
</dbReference>
<feature type="binding site" evidence="9">
    <location>
        <position position="198"/>
    </location>
    <ligand>
        <name>NAD(+)</name>
        <dbReference type="ChEBI" id="CHEBI:57540"/>
    </ligand>
</feature>
<evidence type="ECO:0000256" key="7">
    <source>
        <dbReference type="PIRNR" id="PIRNR000185"/>
    </source>
</evidence>
<name>A0AAV7JVN5_9METZ</name>
<proteinExistence type="inferred from homology"/>
<dbReference type="SUPFAM" id="SSF51735">
    <property type="entry name" value="NAD(P)-binding Rossmann-fold domains"/>
    <property type="match status" value="1"/>
</dbReference>
<dbReference type="InterPro" id="IPR006095">
    <property type="entry name" value="Glu/Leu/Phe/Val/Trp_DH"/>
</dbReference>
<dbReference type="GO" id="GO:0000166">
    <property type="term" value="F:nucleotide binding"/>
    <property type="evidence" value="ECO:0007669"/>
    <property type="project" value="UniProtKB-KW"/>
</dbReference>
<keyword evidence="4" id="KW-0496">Mitochondrion</keyword>
<dbReference type="GO" id="GO:0006538">
    <property type="term" value="P:L-glutamate catabolic process"/>
    <property type="evidence" value="ECO:0007669"/>
    <property type="project" value="TreeGrafter"/>
</dbReference>
<dbReference type="InterPro" id="IPR033922">
    <property type="entry name" value="NAD_bind_Glu_DH"/>
</dbReference>
<dbReference type="Gene3D" id="3.40.50.10860">
    <property type="entry name" value="Leucine Dehydrogenase, chain A, domain 1"/>
    <property type="match status" value="1"/>
</dbReference>
<dbReference type="SUPFAM" id="SSF53223">
    <property type="entry name" value="Aminoacid dehydrogenase-like, N-terminal domain"/>
    <property type="match status" value="1"/>
</dbReference>
<keyword evidence="9" id="KW-0520">NAD</keyword>
<evidence type="ECO:0000256" key="3">
    <source>
        <dbReference type="ARBA" id="ARBA00023002"/>
    </source>
</evidence>
<evidence type="ECO:0000256" key="4">
    <source>
        <dbReference type="ARBA" id="ARBA00023128"/>
    </source>
</evidence>
<comment type="catalytic activity">
    <reaction evidence="5">
        <text>L-glutamate + NAD(+) + H2O = 2-oxoglutarate + NH4(+) + NADH + H(+)</text>
        <dbReference type="Rhea" id="RHEA:15133"/>
        <dbReference type="ChEBI" id="CHEBI:15377"/>
        <dbReference type="ChEBI" id="CHEBI:15378"/>
        <dbReference type="ChEBI" id="CHEBI:16810"/>
        <dbReference type="ChEBI" id="CHEBI:28938"/>
        <dbReference type="ChEBI" id="CHEBI:29985"/>
        <dbReference type="ChEBI" id="CHEBI:57540"/>
        <dbReference type="ChEBI" id="CHEBI:57945"/>
        <dbReference type="EC" id="1.4.1.3"/>
    </reaction>
</comment>
<dbReference type="PANTHER" id="PTHR11606:SF13">
    <property type="entry name" value="GLUTAMATE DEHYDROGENASE 1, MITOCHONDRIAL"/>
    <property type="match status" value="1"/>
</dbReference>
<evidence type="ECO:0000259" key="12">
    <source>
        <dbReference type="SMART" id="SM00839"/>
    </source>
</evidence>